<dbReference type="Pfam" id="PF00501">
    <property type="entry name" value="AMP-binding"/>
    <property type="match status" value="1"/>
</dbReference>
<gene>
    <name evidence="2" type="ORF">OE88DRAFT_1653933</name>
</gene>
<dbReference type="InterPro" id="IPR000873">
    <property type="entry name" value="AMP-dep_synth/lig_dom"/>
</dbReference>
<dbReference type="SUPFAM" id="SSF56801">
    <property type="entry name" value="Acetyl-CoA synthetase-like"/>
    <property type="match status" value="1"/>
</dbReference>
<evidence type="ECO:0000313" key="3">
    <source>
        <dbReference type="Proteomes" id="UP000305948"/>
    </source>
</evidence>
<dbReference type="GO" id="GO:0016020">
    <property type="term" value="C:membrane"/>
    <property type="evidence" value="ECO:0007669"/>
    <property type="project" value="TreeGrafter"/>
</dbReference>
<dbReference type="GO" id="GO:0004467">
    <property type="term" value="F:long-chain fatty acid-CoA ligase activity"/>
    <property type="evidence" value="ECO:0007669"/>
    <property type="project" value="TreeGrafter"/>
</dbReference>
<dbReference type="PANTHER" id="PTHR43272">
    <property type="entry name" value="LONG-CHAIN-FATTY-ACID--COA LIGASE"/>
    <property type="match status" value="1"/>
</dbReference>
<organism evidence="2 3">
    <name type="scientific">Heliocybe sulcata</name>
    <dbReference type="NCBI Taxonomy" id="5364"/>
    <lineage>
        <taxon>Eukaryota</taxon>
        <taxon>Fungi</taxon>
        <taxon>Dikarya</taxon>
        <taxon>Basidiomycota</taxon>
        <taxon>Agaricomycotina</taxon>
        <taxon>Agaricomycetes</taxon>
        <taxon>Gloeophyllales</taxon>
        <taxon>Gloeophyllaceae</taxon>
        <taxon>Heliocybe</taxon>
    </lineage>
</organism>
<dbReference type="STRING" id="5364.A0A5C3ND14"/>
<proteinExistence type="predicted"/>
<sequence length="564" mass="60430">MAFQLSDYLVTDDLTILLCLIAASLFLLSNLYKPQPLVHPILLGRQSDVARVRNPGQSAVYRNYGTGMMGRLPVRPAKDINLLTDLVKVDFDAPRTLWSTKITNPELRERFMNFGTGLIRLTNLTAKESNVLVLLDDSIEFLLADLALASHSIASFTLTSLDLLSPVLERHPPDAIICHASFLPQLMELIYDSAETGHHTIIVVGESPDGPLTLAGVRVLKWDDVEKNGKQTEKIISPAPDPNDIFTVSFFSSRPGELRGAQLTHQNLTAGVAAARVLLPLSSAISPLDTIVSAHSMNTAYGRSIAYMAVYEGTSFATLDSTKIFAGAEATAEDTSDLTNVSNLPIPFPTIAFLKPGHVHSLTTSILERAKQSSRLLFQTAWRHKLSGLAEGFLTKDSLWDRIVFEGARQTVVGVGAGTVRGVVVSGGPLEAAALPAARVALSVPIVNAFTNPLVPGPVLASHPLDLQSFPVPGEASSDPFAQHYHCGPPSINVEAKLLGVKDDVVEAGGDPEGALFVRGPSVGKELVFGEDSWEQVNGDEEGWVATGVRGKVVSNGTFKVVVA</sequence>
<dbReference type="Gene3D" id="3.40.50.12780">
    <property type="entry name" value="N-terminal domain of ligase-like"/>
    <property type="match status" value="1"/>
</dbReference>
<dbReference type="OrthoDB" id="1700726at2759"/>
<keyword evidence="3" id="KW-1185">Reference proteome</keyword>
<dbReference type="EMBL" id="ML213505">
    <property type="protein sequence ID" value="TFK55202.1"/>
    <property type="molecule type" value="Genomic_DNA"/>
</dbReference>
<dbReference type="PANTHER" id="PTHR43272:SF11">
    <property type="entry name" value="AMP-DEPENDENT SYNTHETASE_LIGASE DOMAIN-CONTAINING PROTEIN"/>
    <property type="match status" value="1"/>
</dbReference>
<name>A0A5C3ND14_9AGAM</name>
<dbReference type="Proteomes" id="UP000305948">
    <property type="component" value="Unassembled WGS sequence"/>
</dbReference>
<feature type="domain" description="AMP-dependent synthetase/ligase" evidence="1">
    <location>
        <begin position="100"/>
        <end position="525"/>
    </location>
</feature>
<evidence type="ECO:0000313" key="2">
    <source>
        <dbReference type="EMBL" id="TFK55202.1"/>
    </source>
</evidence>
<reference evidence="2 3" key="1">
    <citation type="journal article" date="2019" name="Nat. Ecol. Evol.">
        <title>Megaphylogeny resolves global patterns of mushroom evolution.</title>
        <authorList>
            <person name="Varga T."/>
            <person name="Krizsan K."/>
            <person name="Foldi C."/>
            <person name="Dima B."/>
            <person name="Sanchez-Garcia M."/>
            <person name="Sanchez-Ramirez S."/>
            <person name="Szollosi G.J."/>
            <person name="Szarkandi J.G."/>
            <person name="Papp V."/>
            <person name="Albert L."/>
            <person name="Andreopoulos W."/>
            <person name="Angelini C."/>
            <person name="Antonin V."/>
            <person name="Barry K.W."/>
            <person name="Bougher N.L."/>
            <person name="Buchanan P."/>
            <person name="Buyck B."/>
            <person name="Bense V."/>
            <person name="Catcheside P."/>
            <person name="Chovatia M."/>
            <person name="Cooper J."/>
            <person name="Damon W."/>
            <person name="Desjardin D."/>
            <person name="Finy P."/>
            <person name="Geml J."/>
            <person name="Haridas S."/>
            <person name="Hughes K."/>
            <person name="Justo A."/>
            <person name="Karasinski D."/>
            <person name="Kautmanova I."/>
            <person name="Kiss B."/>
            <person name="Kocsube S."/>
            <person name="Kotiranta H."/>
            <person name="LaButti K.M."/>
            <person name="Lechner B.E."/>
            <person name="Liimatainen K."/>
            <person name="Lipzen A."/>
            <person name="Lukacs Z."/>
            <person name="Mihaltcheva S."/>
            <person name="Morgado L.N."/>
            <person name="Niskanen T."/>
            <person name="Noordeloos M.E."/>
            <person name="Ohm R.A."/>
            <person name="Ortiz-Santana B."/>
            <person name="Ovrebo C."/>
            <person name="Racz N."/>
            <person name="Riley R."/>
            <person name="Savchenko A."/>
            <person name="Shiryaev A."/>
            <person name="Soop K."/>
            <person name="Spirin V."/>
            <person name="Szebenyi C."/>
            <person name="Tomsovsky M."/>
            <person name="Tulloss R.E."/>
            <person name="Uehling J."/>
            <person name="Grigoriev I.V."/>
            <person name="Vagvolgyi C."/>
            <person name="Papp T."/>
            <person name="Martin F.M."/>
            <person name="Miettinen O."/>
            <person name="Hibbett D.S."/>
            <person name="Nagy L.G."/>
        </authorList>
    </citation>
    <scope>NUCLEOTIDE SEQUENCE [LARGE SCALE GENOMIC DNA]</scope>
    <source>
        <strain evidence="2 3">OMC1185</strain>
    </source>
</reference>
<evidence type="ECO:0000259" key="1">
    <source>
        <dbReference type="Pfam" id="PF00501"/>
    </source>
</evidence>
<accession>A0A5C3ND14</accession>
<protein>
    <submittedName>
        <fullName evidence="2">Acetyl-CoA synthetase-like protein</fullName>
    </submittedName>
</protein>
<dbReference type="InterPro" id="IPR042099">
    <property type="entry name" value="ANL_N_sf"/>
</dbReference>
<dbReference type="AlphaFoldDB" id="A0A5C3ND14"/>
<dbReference type="GO" id="GO:0005783">
    <property type="term" value="C:endoplasmic reticulum"/>
    <property type="evidence" value="ECO:0007669"/>
    <property type="project" value="TreeGrafter"/>
</dbReference>